<dbReference type="OrthoDB" id="1915122at2759"/>
<dbReference type="GO" id="GO:0005739">
    <property type="term" value="C:mitochondrion"/>
    <property type="evidence" value="ECO:0007669"/>
    <property type="project" value="UniProtKB-SubCell"/>
</dbReference>
<evidence type="ECO:0000256" key="3">
    <source>
        <dbReference type="ARBA" id="ARBA00022989"/>
    </source>
</evidence>
<evidence type="ECO:0000256" key="5">
    <source>
        <dbReference type="SAM" id="Phobius"/>
    </source>
</evidence>
<dbReference type="Pfam" id="PF04588">
    <property type="entry name" value="HIG_1_N"/>
    <property type="match status" value="1"/>
</dbReference>
<proteinExistence type="predicted"/>
<dbReference type="AlphaFoldDB" id="A0A9P3FW39"/>
<keyword evidence="2 5" id="KW-0812">Transmembrane</keyword>
<evidence type="ECO:0000256" key="2">
    <source>
        <dbReference type="ARBA" id="ARBA00022692"/>
    </source>
</evidence>
<evidence type="ECO:0000313" key="7">
    <source>
        <dbReference type="EMBL" id="GJE84172.1"/>
    </source>
</evidence>
<dbReference type="PROSITE" id="PS51503">
    <property type="entry name" value="HIG1"/>
    <property type="match status" value="1"/>
</dbReference>
<gene>
    <name evidence="7" type="ORF">PsYK624_002480</name>
</gene>
<keyword evidence="3 5" id="KW-1133">Transmembrane helix</keyword>
<feature type="transmembrane region" description="Helical" evidence="5">
    <location>
        <begin position="20"/>
        <end position="38"/>
    </location>
</feature>
<evidence type="ECO:0000313" key="8">
    <source>
        <dbReference type="Proteomes" id="UP000703269"/>
    </source>
</evidence>
<comment type="subcellular location">
    <subcellularLocation>
        <location evidence="1">Mitochondrion</location>
    </subcellularLocation>
</comment>
<dbReference type="PANTHER" id="PTHR28018:SF3">
    <property type="entry name" value="RESPIRATORY SUPERCOMPLEX FACTOR 2, MITOCHONDRIAL"/>
    <property type="match status" value="1"/>
</dbReference>
<evidence type="ECO:0000256" key="4">
    <source>
        <dbReference type="ARBA" id="ARBA00023136"/>
    </source>
</evidence>
<dbReference type="Proteomes" id="UP000703269">
    <property type="component" value="Unassembled WGS sequence"/>
</dbReference>
<sequence>MKLATKEELEGHQNATIRGAIEGTVAGLALALPLGYLANRRWPAFRALPPQLKALAAILIVIPAYSVQAERRGVEFDESTWTGAGAMELRRVRSADEAHWESLSAAGKFKEWAMHNQYKVIVGSWAASMALAGAIVMANRHQTMPQKIVQARMWAQGLTIGVIIGAGVLTQSQRQKQFEERSVDHSWANIIEEQQREDEEVAAHKAQKLEIPAVLKASV</sequence>
<dbReference type="PANTHER" id="PTHR28018">
    <property type="entry name" value="RESPIRATORY SUPERCOMPLEX FACTOR 2, MITOCHONDRIAL"/>
    <property type="match status" value="1"/>
</dbReference>
<dbReference type="EMBL" id="BPQB01000001">
    <property type="protein sequence ID" value="GJE84172.1"/>
    <property type="molecule type" value="Genomic_DNA"/>
</dbReference>
<organism evidence="7 8">
    <name type="scientific">Phanerochaete sordida</name>
    <dbReference type="NCBI Taxonomy" id="48140"/>
    <lineage>
        <taxon>Eukaryota</taxon>
        <taxon>Fungi</taxon>
        <taxon>Dikarya</taxon>
        <taxon>Basidiomycota</taxon>
        <taxon>Agaricomycotina</taxon>
        <taxon>Agaricomycetes</taxon>
        <taxon>Polyporales</taxon>
        <taxon>Phanerochaetaceae</taxon>
        <taxon>Phanerochaete</taxon>
    </lineage>
</organism>
<evidence type="ECO:0000256" key="1">
    <source>
        <dbReference type="ARBA" id="ARBA00004173"/>
    </source>
</evidence>
<dbReference type="InterPro" id="IPR040153">
    <property type="entry name" value="Rcf2"/>
</dbReference>
<name>A0A9P3FW39_9APHY</name>
<evidence type="ECO:0000259" key="6">
    <source>
        <dbReference type="PROSITE" id="PS51503"/>
    </source>
</evidence>
<keyword evidence="4 5" id="KW-0472">Membrane</keyword>
<keyword evidence="8" id="KW-1185">Reference proteome</keyword>
<feature type="domain" description="HIG1" evidence="6">
    <location>
        <begin position="90"/>
        <end position="181"/>
    </location>
</feature>
<reference evidence="7 8" key="1">
    <citation type="submission" date="2021-08" db="EMBL/GenBank/DDBJ databases">
        <title>Draft Genome Sequence of Phanerochaete sordida strain YK-624.</title>
        <authorList>
            <person name="Mori T."/>
            <person name="Dohra H."/>
            <person name="Suzuki T."/>
            <person name="Kawagishi H."/>
            <person name="Hirai H."/>
        </authorList>
    </citation>
    <scope>NUCLEOTIDE SEQUENCE [LARGE SCALE GENOMIC DNA]</scope>
    <source>
        <strain evidence="7 8">YK-624</strain>
    </source>
</reference>
<comment type="caution">
    <text evidence="7">The sequence shown here is derived from an EMBL/GenBank/DDBJ whole genome shotgun (WGS) entry which is preliminary data.</text>
</comment>
<feature type="transmembrane region" description="Helical" evidence="5">
    <location>
        <begin position="118"/>
        <end position="139"/>
    </location>
</feature>
<dbReference type="InterPro" id="IPR007667">
    <property type="entry name" value="Hypoxia_induced_domain"/>
</dbReference>
<protein>
    <submittedName>
        <fullName evidence="7">Respiratory supercomplex factor 2, mitochondrial</fullName>
    </submittedName>
</protein>
<feature type="transmembrane region" description="Helical" evidence="5">
    <location>
        <begin position="151"/>
        <end position="169"/>
    </location>
</feature>
<accession>A0A9P3FW39</accession>
<dbReference type="GO" id="GO:0033617">
    <property type="term" value="P:mitochondrial respiratory chain complex IV assembly"/>
    <property type="evidence" value="ECO:0007669"/>
    <property type="project" value="TreeGrafter"/>
</dbReference>